<evidence type="ECO:0000256" key="7">
    <source>
        <dbReference type="SAM" id="Phobius"/>
    </source>
</evidence>
<feature type="transmembrane region" description="Helical" evidence="7">
    <location>
        <begin position="115"/>
        <end position="138"/>
    </location>
</feature>
<evidence type="ECO:0000313" key="9">
    <source>
        <dbReference type="Proteomes" id="UP000216147"/>
    </source>
</evidence>
<dbReference type="GO" id="GO:0016682">
    <property type="term" value="F:oxidoreductase activity, acting on diphenols and related substances as donors, oxygen as acceptor"/>
    <property type="evidence" value="ECO:0007669"/>
    <property type="project" value="TreeGrafter"/>
</dbReference>
<feature type="transmembrane region" description="Helical" evidence="7">
    <location>
        <begin position="158"/>
        <end position="181"/>
    </location>
</feature>
<evidence type="ECO:0000256" key="3">
    <source>
        <dbReference type="ARBA" id="ARBA00022475"/>
    </source>
</evidence>
<comment type="caution">
    <text evidence="8">The sequence shown here is derived from an EMBL/GenBank/DDBJ whole genome shotgun (WGS) entry which is preliminary data.</text>
</comment>
<dbReference type="PANTHER" id="PTHR43141:SF4">
    <property type="entry name" value="CYTOCHROME BD2 SUBUNIT II"/>
    <property type="match status" value="1"/>
</dbReference>
<feature type="transmembrane region" description="Helical" evidence="7">
    <location>
        <begin position="82"/>
        <end position="103"/>
    </location>
</feature>
<name>A0A258HJF4_9CAUL</name>
<evidence type="ECO:0000256" key="4">
    <source>
        <dbReference type="ARBA" id="ARBA00022692"/>
    </source>
</evidence>
<reference evidence="8 9" key="1">
    <citation type="submission" date="2017-03" db="EMBL/GenBank/DDBJ databases">
        <title>Lifting the veil on microbial sulfur biogeochemistry in mining wastewaters.</title>
        <authorList>
            <person name="Kantor R.S."/>
            <person name="Colenbrander Nelson T."/>
            <person name="Marshall S."/>
            <person name="Bennett D."/>
            <person name="Apte S."/>
            <person name="Camacho D."/>
            <person name="Thomas B.C."/>
            <person name="Warren L.A."/>
            <person name="Banfield J.F."/>
        </authorList>
    </citation>
    <scope>NUCLEOTIDE SEQUENCE [LARGE SCALE GENOMIC DNA]</scope>
    <source>
        <strain evidence="8">32-68-21</strain>
    </source>
</reference>
<sequence>MNLDLQLIWAGLIAVSVLLYVTLDGFDLGIGILFPFAKSPGERDVMMNTIAPVWDGNETWLVLGGGGLLAAFPLAYSVLMPALYLPILLMLAGLILRGVAFEFRFRARNRGRKFWTQMFSGGSILTAVAQGLVLGGFIQGVTVRDDRFAGGQFDWLTPYTLLVAAGLVAGYALLGGAWLMMKTKDNLHGDAKRWTRISALIVTGLLAAVSVATLLIHPRVAARWGFDLHDGFALELAKLLPLLPIPLLGLIGLGIVFVMSRKGSHRWPFVGAILVFLSGYLGLAVGFAPYIVPYALNFRQAAAPDNALGLMLVGTAAILPLILAYTAWVYWVFRGKIDEEAGYHH</sequence>
<keyword evidence="6 7" id="KW-0472">Membrane</keyword>
<organism evidence="8 9">
    <name type="scientific">Brevundimonas subvibrioides</name>
    <dbReference type="NCBI Taxonomy" id="74313"/>
    <lineage>
        <taxon>Bacteria</taxon>
        <taxon>Pseudomonadati</taxon>
        <taxon>Pseudomonadota</taxon>
        <taxon>Alphaproteobacteria</taxon>
        <taxon>Caulobacterales</taxon>
        <taxon>Caulobacteraceae</taxon>
        <taxon>Brevundimonas</taxon>
    </lineage>
</organism>
<protein>
    <submittedName>
        <fullName evidence="8">Cytochrome d ubiquinol oxidase subunit II</fullName>
    </submittedName>
</protein>
<dbReference type="PANTHER" id="PTHR43141">
    <property type="entry name" value="CYTOCHROME BD2 SUBUNIT II"/>
    <property type="match status" value="1"/>
</dbReference>
<evidence type="ECO:0000256" key="6">
    <source>
        <dbReference type="ARBA" id="ARBA00023136"/>
    </source>
</evidence>
<keyword evidence="3" id="KW-1003">Cell membrane</keyword>
<evidence type="ECO:0000313" key="8">
    <source>
        <dbReference type="EMBL" id="OYX56724.1"/>
    </source>
</evidence>
<keyword evidence="4 7" id="KW-0812">Transmembrane</keyword>
<dbReference type="GO" id="GO:0005886">
    <property type="term" value="C:plasma membrane"/>
    <property type="evidence" value="ECO:0007669"/>
    <property type="project" value="UniProtKB-SubCell"/>
</dbReference>
<comment type="similarity">
    <text evidence="2">Belongs to the cytochrome ubiquinol oxidase subunit 2 family.</text>
</comment>
<dbReference type="Proteomes" id="UP000216147">
    <property type="component" value="Unassembled WGS sequence"/>
</dbReference>
<dbReference type="GO" id="GO:0009055">
    <property type="term" value="F:electron transfer activity"/>
    <property type="evidence" value="ECO:0007669"/>
    <property type="project" value="TreeGrafter"/>
</dbReference>
<evidence type="ECO:0000256" key="1">
    <source>
        <dbReference type="ARBA" id="ARBA00004651"/>
    </source>
</evidence>
<dbReference type="GO" id="GO:0019646">
    <property type="term" value="P:aerobic electron transport chain"/>
    <property type="evidence" value="ECO:0007669"/>
    <property type="project" value="TreeGrafter"/>
</dbReference>
<feature type="transmembrane region" description="Helical" evidence="7">
    <location>
        <begin position="236"/>
        <end position="257"/>
    </location>
</feature>
<proteinExistence type="inferred from homology"/>
<dbReference type="AlphaFoldDB" id="A0A258HJF4"/>
<dbReference type="NCBIfam" id="TIGR00203">
    <property type="entry name" value="cydB"/>
    <property type="match status" value="1"/>
</dbReference>
<evidence type="ECO:0000256" key="2">
    <source>
        <dbReference type="ARBA" id="ARBA00007543"/>
    </source>
</evidence>
<dbReference type="EMBL" id="NCEQ01000007">
    <property type="protein sequence ID" value="OYX56724.1"/>
    <property type="molecule type" value="Genomic_DNA"/>
</dbReference>
<feature type="transmembrane region" description="Helical" evidence="7">
    <location>
        <begin position="312"/>
        <end position="333"/>
    </location>
</feature>
<feature type="transmembrane region" description="Helical" evidence="7">
    <location>
        <begin position="193"/>
        <end position="216"/>
    </location>
</feature>
<gene>
    <name evidence="8" type="ORF">B7Y86_08095</name>
</gene>
<keyword evidence="5 7" id="KW-1133">Transmembrane helix</keyword>
<feature type="transmembrane region" description="Helical" evidence="7">
    <location>
        <begin position="269"/>
        <end position="292"/>
    </location>
</feature>
<evidence type="ECO:0000256" key="5">
    <source>
        <dbReference type="ARBA" id="ARBA00022989"/>
    </source>
</evidence>
<comment type="subcellular location">
    <subcellularLocation>
        <location evidence="1">Cell membrane</location>
        <topology evidence="1">Multi-pass membrane protein</topology>
    </subcellularLocation>
</comment>
<dbReference type="GO" id="GO:0070069">
    <property type="term" value="C:cytochrome complex"/>
    <property type="evidence" value="ECO:0007669"/>
    <property type="project" value="TreeGrafter"/>
</dbReference>
<feature type="transmembrane region" description="Helical" evidence="7">
    <location>
        <begin position="6"/>
        <end position="37"/>
    </location>
</feature>
<dbReference type="InterPro" id="IPR003317">
    <property type="entry name" value="Cyt-d_oxidase_su2"/>
</dbReference>
<dbReference type="Pfam" id="PF02322">
    <property type="entry name" value="Cyt_bd_oxida_II"/>
    <property type="match status" value="1"/>
</dbReference>
<accession>A0A258HJF4</accession>